<sequence>MPDSRQQIEGGAWLKACAAYAPSTRVTIDEAIRQGWYGDAEHAKDQYLSVAVEREWWPAEMALATARTALQTAGADGGSVDQLAYASIHRHGNARLWQPAAYLQSALGAPQALAFSLSHGCNGMFVAARLALATLRGDPGRHTLVVGADRFGTSSFDRWRGDYGVLYGDAAAAAVFGSTPGFARVLHLSIAGVPELEGMHRHIAAHVEYADDSTHAQLEFGVRASKKAFMERYGRERFFEAIGAALSRLRDDVLERFALHAQPADWLITPHLGETISAPLYVGMFSEFARQSFAEYGQRIGHTGTADQFVSLAALARSGRLENGQRVLLIGSGAGFSCGLMLLDIHDVSRATQCDEIDSILSDIER</sequence>
<feature type="domain" description="Beta-ketoacyl-[acyl-carrier-protein] synthase III C-terminal" evidence="3">
    <location>
        <begin position="265"/>
        <end position="344"/>
    </location>
</feature>
<keyword evidence="2 5" id="KW-0012">Acyltransferase</keyword>
<dbReference type="GO" id="GO:0004315">
    <property type="term" value="F:3-oxoacyl-[acyl-carrier-protein] synthase activity"/>
    <property type="evidence" value="ECO:0007669"/>
    <property type="project" value="InterPro"/>
</dbReference>
<evidence type="ECO:0000313" key="5">
    <source>
        <dbReference type="EMBL" id="CAB3756362.1"/>
    </source>
</evidence>
<dbReference type="InterPro" id="IPR013747">
    <property type="entry name" value="ACP_syn_III_C"/>
</dbReference>
<proteinExistence type="predicted"/>
<keyword evidence="6" id="KW-1185">Reference proteome</keyword>
<keyword evidence="1 5" id="KW-0808">Transferase</keyword>
<dbReference type="RefSeq" id="WP_175111159.1">
    <property type="nucleotide sequence ID" value="NZ_CADIKF010000016.1"/>
</dbReference>
<dbReference type="InterPro" id="IPR013751">
    <property type="entry name" value="ACP_syn_III_N"/>
</dbReference>
<gene>
    <name evidence="5" type="primary">fabH_3</name>
    <name evidence="5" type="ORF">LMG29739_02429</name>
</gene>
<dbReference type="GO" id="GO:0044550">
    <property type="term" value="P:secondary metabolite biosynthetic process"/>
    <property type="evidence" value="ECO:0007669"/>
    <property type="project" value="TreeGrafter"/>
</dbReference>
<dbReference type="Pfam" id="PF08545">
    <property type="entry name" value="ACP_syn_III"/>
    <property type="match status" value="1"/>
</dbReference>
<dbReference type="EC" id="2.3.1.180" evidence="5"/>
<dbReference type="InterPro" id="IPR016039">
    <property type="entry name" value="Thiolase-like"/>
</dbReference>
<reference evidence="5 6" key="1">
    <citation type="submission" date="2020-04" db="EMBL/GenBank/DDBJ databases">
        <authorList>
            <person name="De Canck E."/>
        </authorList>
    </citation>
    <scope>NUCLEOTIDE SEQUENCE [LARGE SCALE GENOMIC DNA]</scope>
    <source>
        <strain evidence="5 6">LMG 29739</strain>
    </source>
</reference>
<evidence type="ECO:0000256" key="2">
    <source>
        <dbReference type="ARBA" id="ARBA00023315"/>
    </source>
</evidence>
<evidence type="ECO:0000256" key="1">
    <source>
        <dbReference type="ARBA" id="ARBA00022679"/>
    </source>
</evidence>
<dbReference type="EMBL" id="CADIKF010000016">
    <property type="protein sequence ID" value="CAB3756362.1"/>
    <property type="molecule type" value="Genomic_DNA"/>
</dbReference>
<evidence type="ECO:0000313" key="6">
    <source>
        <dbReference type="Proteomes" id="UP000494329"/>
    </source>
</evidence>
<dbReference type="SUPFAM" id="SSF53901">
    <property type="entry name" value="Thiolase-like"/>
    <property type="match status" value="1"/>
</dbReference>
<organism evidence="5 6">
    <name type="scientific">Paraburkholderia solisilvae</name>
    <dbReference type="NCBI Taxonomy" id="624376"/>
    <lineage>
        <taxon>Bacteria</taxon>
        <taxon>Pseudomonadati</taxon>
        <taxon>Pseudomonadota</taxon>
        <taxon>Betaproteobacteria</taxon>
        <taxon>Burkholderiales</taxon>
        <taxon>Burkholderiaceae</taxon>
        <taxon>Paraburkholderia</taxon>
    </lineage>
</organism>
<dbReference type="Proteomes" id="UP000494329">
    <property type="component" value="Unassembled WGS sequence"/>
</dbReference>
<dbReference type="AlphaFoldDB" id="A0A6J5DTK1"/>
<evidence type="ECO:0000259" key="3">
    <source>
        <dbReference type="Pfam" id="PF08541"/>
    </source>
</evidence>
<dbReference type="PANTHER" id="PTHR34069">
    <property type="entry name" value="3-OXOACYL-[ACYL-CARRIER-PROTEIN] SYNTHASE 3"/>
    <property type="match status" value="1"/>
</dbReference>
<feature type="domain" description="Beta-ketoacyl-[acyl-carrier-protein] synthase III N-terminal" evidence="4">
    <location>
        <begin position="116"/>
        <end position="186"/>
    </location>
</feature>
<dbReference type="CDD" id="cd00827">
    <property type="entry name" value="init_cond_enzymes"/>
    <property type="match status" value="1"/>
</dbReference>
<name>A0A6J5DTK1_9BURK</name>
<evidence type="ECO:0000259" key="4">
    <source>
        <dbReference type="Pfam" id="PF08545"/>
    </source>
</evidence>
<accession>A0A6J5DTK1</accession>
<dbReference type="PANTHER" id="PTHR34069:SF2">
    <property type="entry name" value="BETA-KETOACYL-[ACYL-CARRIER-PROTEIN] SYNTHASE III"/>
    <property type="match status" value="1"/>
</dbReference>
<protein>
    <submittedName>
        <fullName evidence="5">3-oxoacyl-[acyl-carrier-protein] synthase 3</fullName>
        <ecNumber evidence="5">2.3.1.180</ecNumber>
    </submittedName>
</protein>
<dbReference type="Gene3D" id="3.40.47.10">
    <property type="match status" value="2"/>
</dbReference>
<dbReference type="GO" id="GO:0033818">
    <property type="term" value="F:beta-ketoacyl-acyl-carrier-protein synthase III activity"/>
    <property type="evidence" value="ECO:0007669"/>
    <property type="project" value="UniProtKB-EC"/>
</dbReference>
<dbReference type="Pfam" id="PF08541">
    <property type="entry name" value="ACP_syn_III_C"/>
    <property type="match status" value="1"/>
</dbReference>
<dbReference type="GO" id="GO:0006633">
    <property type="term" value="P:fatty acid biosynthetic process"/>
    <property type="evidence" value="ECO:0007669"/>
    <property type="project" value="InterPro"/>
</dbReference>